<name>A0A6B3LEG2_9BACT</name>
<dbReference type="Pfam" id="PF01618">
    <property type="entry name" value="MotA_ExbB"/>
    <property type="match status" value="1"/>
</dbReference>
<evidence type="ECO:0000256" key="5">
    <source>
        <dbReference type="ARBA" id="ARBA00023136"/>
    </source>
</evidence>
<keyword evidence="4" id="KW-1133">Transmembrane helix</keyword>
<dbReference type="RefSeq" id="WP_164365145.1">
    <property type="nucleotide sequence ID" value="NZ_CP066776.1"/>
</dbReference>
<evidence type="ECO:0000256" key="3">
    <source>
        <dbReference type="ARBA" id="ARBA00022692"/>
    </source>
</evidence>
<evidence type="ECO:0000313" key="9">
    <source>
        <dbReference type="Proteomes" id="UP000475117"/>
    </source>
</evidence>
<dbReference type="InterPro" id="IPR050790">
    <property type="entry name" value="ExbB/TolQ_transport"/>
</dbReference>
<keyword evidence="6" id="KW-0813">Transport</keyword>
<organism evidence="8 9">
    <name type="scientific">Sulfuriroseicoccus oceanibius</name>
    <dbReference type="NCBI Taxonomy" id="2707525"/>
    <lineage>
        <taxon>Bacteria</taxon>
        <taxon>Pseudomonadati</taxon>
        <taxon>Verrucomicrobiota</taxon>
        <taxon>Verrucomicrobiia</taxon>
        <taxon>Verrucomicrobiales</taxon>
        <taxon>Verrucomicrobiaceae</taxon>
        <taxon>Sulfuriroseicoccus</taxon>
    </lineage>
</organism>
<evidence type="ECO:0000256" key="2">
    <source>
        <dbReference type="ARBA" id="ARBA00022475"/>
    </source>
</evidence>
<dbReference type="GO" id="GO:0017038">
    <property type="term" value="P:protein import"/>
    <property type="evidence" value="ECO:0007669"/>
    <property type="project" value="TreeGrafter"/>
</dbReference>
<protein>
    <submittedName>
        <fullName evidence="8">MotA/TolQ/ExbB proton channel family protein</fullName>
    </submittedName>
</protein>
<keyword evidence="6" id="KW-0653">Protein transport</keyword>
<evidence type="ECO:0000256" key="4">
    <source>
        <dbReference type="ARBA" id="ARBA00022989"/>
    </source>
</evidence>
<accession>A0A6B3LEG2</accession>
<dbReference type="GO" id="GO:0005886">
    <property type="term" value="C:plasma membrane"/>
    <property type="evidence" value="ECO:0007669"/>
    <property type="project" value="UniProtKB-SubCell"/>
</dbReference>
<dbReference type="Proteomes" id="UP000475117">
    <property type="component" value="Chromosome"/>
</dbReference>
<keyword evidence="2" id="KW-1003">Cell membrane</keyword>
<sequence>MTTLATSAAFQSTLAATDSVAINWLEELQKGGMTGMVLIALAFAGVFFIIERLINLRRKVIIPAEAVIEKAAALNPGDVAGADDLYQSAPSTFTKVVSHMAEYHGSEHSVLMDSAADIAGRDIDRQNRRSYGIGVIATLAPLLGLLGTMVGMIEAFAKFAKLEDSAEAALVLGDSIGKALITTAIGLIIAIPALGVHHWLKVRMARYADELEEAIDRVSHRWFLKGQSK</sequence>
<dbReference type="PANTHER" id="PTHR30625">
    <property type="entry name" value="PROTEIN TOLQ"/>
    <property type="match status" value="1"/>
</dbReference>
<dbReference type="KEGG" id="soa:G3M56_012820"/>
<evidence type="ECO:0000259" key="7">
    <source>
        <dbReference type="Pfam" id="PF01618"/>
    </source>
</evidence>
<evidence type="ECO:0000256" key="6">
    <source>
        <dbReference type="RuleBase" id="RU004057"/>
    </source>
</evidence>
<comment type="similarity">
    <text evidence="6">Belongs to the exbB/tolQ family.</text>
</comment>
<keyword evidence="9" id="KW-1185">Reference proteome</keyword>
<feature type="domain" description="MotA/TolQ/ExbB proton channel" evidence="7">
    <location>
        <begin position="111"/>
        <end position="212"/>
    </location>
</feature>
<reference evidence="8 9" key="1">
    <citation type="submission" date="2020-12" db="EMBL/GenBank/DDBJ databases">
        <title>Sulforoseuscoccus oceanibium gen. nov., sp. nov., a representative of the phylum Verrucomicrobia with special cytoplasmic membrane, and proposal of Sulforoseuscoccusaceae fam. nov.</title>
        <authorList>
            <person name="Xi F."/>
        </authorList>
    </citation>
    <scope>NUCLEOTIDE SEQUENCE [LARGE SCALE GENOMIC DNA]</scope>
    <source>
        <strain evidence="8 9">T37</strain>
    </source>
</reference>
<evidence type="ECO:0000256" key="1">
    <source>
        <dbReference type="ARBA" id="ARBA00004651"/>
    </source>
</evidence>
<keyword evidence="5" id="KW-0472">Membrane</keyword>
<evidence type="ECO:0000313" key="8">
    <source>
        <dbReference type="EMBL" id="QQL44744.1"/>
    </source>
</evidence>
<gene>
    <name evidence="8" type="ORF">G3M56_012820</name>
</gene>
<comment type="subcellular location">
    <subcellularLocation>
        <location evidence="1">Cell membrane</location>
        <topology evidence="1">Multi-pass membrane protein</topology>
    </subcellularLocation>
    <subcellularLocation>
        <location evidence="6">Membrane</location>
        <topology evidence="6">Multi-pass membrane protein</topology>
    </subcellularLocation>
</comment>
<dbReference type="AlphaFoldDB" id="A0A6B3LEG2"/>
<keyword evidence="3" id="KW-0812">Transmembrane</keyword>
<dbReference type="EMBL" id="CP066776">
    <property type="protein sequence ID" value="QQL44744.1"/>
    <property type="molecule type" value="Genomic_DNA"/>
</dbReference>
<dbReference type="PANTHER" id="PTHR30625:SF11">
    <property type="entry name" value="MOTA_TOLQ_EXBB PROTON CHANNEL DOMAIN-CONTAINING PROTEIN"/>
    <property type="match status" value="1"/>
</dbReference>
<proteinExistence type="inferred from homology"/>
<dbReference type="InterPro" id="IPR002898">
    <property type="entry name" value="MotA_ExbB_proton_chnl"/>
</dbReference>